<keyword evidence="16" id="KW-1185">Reference proteome</keyword>
<evidence type="ECO:0000256" key="9">
    <source>
        <dbReference type="ARBA" id="ARBA00023237"/>
    </source>
</evidence>
<keyword evidence="12" id="KW-0732">Signal</keyword>
<keyword evidence="9 10" id="KW-0998">Cell outer membrane</keyword>
<dbReference type="InterPro" id="IPR036942">
    <property type="entry name" value="Beta-barrel_TonB_sf"/>
</dbReference>
<keyword evidence="3 10" id="KW-0813">Transport</keyword>
<evidence type="ECO:0000256" key="11">
    <source>
        <dbReference type="RuleBase" id="RU003357"/>
    </source>
</evidence>
<gene>
    <name evidence="15" type="ORF">ACFOW7_00370</name>
</gene>
<keyword evidence="7 10" id="KW-0472">Membrane</keyword>
<dbReference type="InterPro" id="IPR012910">
    <property type="entry name" value="Plug_dom"/>
</dbReference>
<keyword evidence="4 10" id="KW-1134">Transmembrane beta strand</keyword>
<feature type="domain" description="TonB-dependent receptor-like beta-barrel" evidence="13">
    <location>
        <begin position="216"/>
        <end position="613"/>
    </location>
</feature>
<evidence type="ECO:0000313" key="16">
    <source>
        <dbReference type="Proteomes" id="UP001595791"/>
    </source>
</evidence>
<evidence type="ECO:0000259" key="13">
    <source>
        <dbReference type="Pfam" id="PF00593"/>
    </source>
</evidence>
<evidence type="ECO:0000256" key="5">
    <source>
        <dbReference type="ARBA" id="ARBA00022692"/>
    </source>
</evidence>
<accession>A0ABV8MI30</accession>
<dbReference type="RefSeq" id="WP_378159813.1">
    <property type="nucleotide sequence ID" value="NZ_JBHSBU010000001.1"/>
</dbReference>
<comment type="caution">
    <text evidence="15">The sequence shown here is derived from an EMBL/GenBank/DDBJ whole genome shotgun (WGS) entry which is preliminary data.</text>
</comment>
<dbReference type="InterPro" id="IPR037066">
    <property type="entry name" value="Plug_dom_sf"/>
</dbReference>
<dbReference type="PROSITE" id="PS52016">
    <property type="entry name" value="TONB_DEPENDENT_REC_3"/>
    <property type="match status" value="1"/>
</dbReference>
<protein>
    <submittedName>
        <fullName evidence="15">TonB-dependent receptor plug domain-containing protein</fullName>
    </submittedName>
</protein>
<dbReference type="SUPFAM" id="SSF56935">
    <property type="entry name" value="Porins"/>
    <property type="match status" value="1"/>
</dbReference>
<evidence type="ECO:0000256" key="8">
    <source>
        <dbReference type="ARBA" id="ARBA00023170"/>
    </source>
</evidence>
<evidence type="ECO:0000256" key="2">
    <source>
        <dbReference type="ARBA" id="ARBA00009810"/>
    </source>
</evidence>
<feature type="domain" description="TonB-dependent receptor plug" evidence="14">
    <location>
        <begin position="70"/>
        <end position="179"/>
    </location>
</feature>
<evidence type="ECO:0000256" key="1">
    <source>
        <dbReference type="ARBA" id="ARBA00004571"/>
    </source>
</evidence>
<evidence type="ECO:0000256" key="6">
    <source>
        <dbReference type="ARBA" id="ARBA00023077"/>
    </source>
</evidence>
<evidence type="ECO:0000256" key="12">
    <source>
        <dbReference type="SAM" id="SignalP"/>
    </source>
</evidence>
<keyword evidence="8 15" id="KW-0675">Receptor</keyword>
<evidence type="ECO:0000313" key="15">
    <source>
        <dbReference type="EMBL" id="MFC4157798.1"/>
    </source>
</evidence>
<evidence type="ECO:0000259" key="14">
    <source>
        <dbReference type="Pfam" id="PF07715"/>
    </source>
</evidence>
<dbReference type="PANTHER" id="PTHR30069:SF27">
    <property type="entry name" value="BLL4766 PROTEIN"/>
    <property type="match status" value="1"/>
</dbReference>
<name>A0ABV8MI30_9NEIS</name>
<dbReference type="EMBL" id="JBHSBU010000001">
    <property type="protein sequence ID" value="MFC4157798.1"/>
    <property type="molecule type" value="Genomic_DNA"/>
</dbReference>
<dbReference type="InterPro" id="IPR000531">
    <property type="entry name" value="Beta-barrel_TonB"/>
</dbReference>
<evidence type="ECO:0000256" key="4">
    <source>
        <dbReference type="ARBA" id="ARBA00022452"/>
    </source>
</evidence>
<evidence type="ECO:0000256" key="7">
    <source>
        <dbReference type="ARBA" id="ARBA00023136"/>
    </source>
</evidence>
<dbReference type="InterPro" id="IPR039426">
    <property type="entry name" value="TonB-dep_rcpt-like"/>
</dbReference>
<comment type="subcellular location">
    <subcellularLocation>
        <location evidence="1 10">Cell outer membrane</location>
        <topology evidence="1 10">Multi-pass membrane protein</topology>
    </subcellularLocation>
</comment>
<feature type="signal peptide" evidence="12">
    <location>
        <begin position="1"/>
        <end position="33"/>
    </location>
</feature>
<feature type="chain" id="PRO_5046123978" evidence="12">
    <location>
        <begin position="34"/>
        <end position="641"/>
    </location>
</feature>
<dbReference type="Pfam" id="PF00593">
    <property type="entry name" value="TonB_dep_Rec_b-barrel"/>
    <property type="match status" value="1"/>
</dbReference>
<organism evidence="15 16">
    <name type="scientific">Chitinimonas lacunae</name>
    <dbReference type="NCBI Taxonomy" id="1963018"/>
    <lineage>
        <taxon>Bacteria</taxon>
        <taxon>Pseudomonadati</taxon>
        <taxon>Pseudomonadota</taxon>
        <taxon>Betaproteobacteria</taxon>
        <taxon>Neisseriales</taxon>
        <taxon>Chitinibacteraceae</taxon>
        <taxon>Chitinimonas</taxon>
    </lineage>
</organism>
<keyword evidence="6 11" id="KW-0798">TonB box</keyword>
<dbReference type="Gene3D" id="2.170.130.10">
    <property type="entry name" value="TonB-dependent receptor, plug domain"/>
    <property type="match status" value="1"/>
</dbReference>
<dbReference type="Gene3D" id="2.40.170.20">
    <property type="entry name" value="TonB-dependent receptor, beta-barrel domain"/>
    <property type="match status" value="1"/>
</dbReference>
<dbReference type="PANTHER" id="PTHR30069">
    <property type="entry name" value="TONB-DEPENDENT OUTER MEMBRANE RECEPTOR"/>
    <property type="match status" value="1"/>
</dbReference>
<reference evidence="16" key="1">
    <citation type="journal article" date="2019" name="Int. J. Syst. Evol. Microbiol.">
        <title>The Global Catalogue of Microorganisms (GCM) 10K type strain sequencing project: providing services to taxonomists for standard genome sequencing and annotation.</title>
        <authorList>
            <consortium name="The Broad Institute Genomics Platform"/>
            <consortium name="The Broad Institute Genome Sequencing Center for Infectious Disease"/>
            <person name="Wu L."/>
            <person name="Ma J."/>
        </authorList>
    </citation>
    <scope>NUCLEOTIDE SEQUENCE [LARGE SCALE GENOMIC DNA]</scope>
    <source>
        <strain evidence="16">LMG 29894</strain>
    </source>
</reference>
<dbReference type="Pfam" id="PF07715">
    <property type="entry name" value="Plug"/>
    <property type="match status" value="1"/>
</dbReference>
<dbReference type="Proteomes" id="UP001595791">
    <property type="component" value="Unassembled WGS sequence"/>
</dbReference>
<evidence type="ECO:0000256" key="3">
    <source>
        <dbReference type="ARBA" id="ARBA00022448"/>
    </source>
</evidence>
<evidence type="ECO:0000256" key="10">
    <source>
        <dbReference type="PROSITE-ProRule" id="PRU01360"/>
    </source>
</evidence>
<proteinExistence type="inferred from homology"/>
<keyword evidence="5 10" id="KW-0812">Transmembrane</keyword>
<comment type="similarity">
    <text evidence="2 10 11">Belongs to the TonB-dependent receptor family.</text>
</comment>
<sequence>MSRCAAPIPAGLRSPRRSLCALLALALTLPVLASGAGADAEAGDDGLADLSLEQLGDILITSVSKHSERLADAAASIYVIGAEDIRRAGVRTLPEALRLAPNLQVARLSTMQYAITARGFNSTTANKLLVLLDGRTVYTPLYSGVFWDAQDVPLEEVEHIEVISGPGSTLWGSNAVNGVINVITRAAGSSRGLRLTAGGGDQQRYGSLRYSNRLGELGAYRTYLKWDGYLGGERLDGAPVRDAWRKLQAGFRFDGGGRGTPLQLQGDLYDGSLEQTGPGRAQIAGANLLARWTQHLSNGGLLRLHGYYDRTKRNFPNAYSERLDLIDLDLQHSLPLSEQHRVAWGGGYRLARDRVGSSSTLAFLPAHRDLQWINLYIEDEITLTRQLDLTLGARLERNSYTGWEFLPTLRLSGRTDDNSTWWAALSRSVRSPSRIDRDFHSPGVNAQLQGGPDFDSEISRSAELGFRGGGQDFSYSVTLFHQRYRDLRTIKQLGPRYFVIDNGIHGRTWGMEAWGNYRVSPGWRLGLGTLRLHQHYRADPDSFRSPSILGNDPSYQAQLRSSHNLAAGLELDLAWRQVGRLPQPAVPGYGALDLRLGWRPRPGLELALSSTNLLDRRYREFNGNGVRVARRGIDLKLSAEF</sequence>